<protein>
    <submittedName>
        <fullName evidence="1">Uncharacterized protein</fullName>
    </submittedName>
</protein>
<keyword evidence="2" id="KW-1185">Reference proteome</keyword>
<accession>A0ACC0IAP6</accession>
<dbReference type="Proteomes" id="UP001060215">
    <property type="component" value="Chromosome 6"/>
</dbReference>
<reference evidence="1 2" key="1">
    <citation type="journal article" date="2022" name="Plant J.">
        <title>Chromosome-level genome of Camellia lanceoleosa provides a valuable resource for understanding genome evolution and self-incompatibility.</title>
        <authorList>
            <person name="Gong W."/>
            <person name="Xiao S."/>
            <person name="Wang L."/>
            <person name="Liao Z."/>
            <person name="Chang Y."/>
            <person name="Mo W."/>
            <person name="Hu G."/>
            <person name="Li W."/>
            <person name="Zhao G."/>
            <person name="Zhu H."/>
            <person name="Hu X."/>
            <person name="Ji K."/>
            <person name="Xiang X."/>
            <person name="Song Q."/>
            <person name="Yuan D."/>
            <person name="Jin S."/>
            <person name="Zhang L."/>
        </authorList>
    </citation>
    <scope>NUCLEOTIDE SEQUENCE [LARGE SCALE GENOMIC DNA]</scope>
    <source>
        <strain evidence="1">SQ_2022a</strain>
    </source>
</reference>
<gene>
    <name evidence="1" type="ORF">LOK49_LG03G03923</name>
</gene>
<evidence type="ECO:0000313" key="1">
    <source>
        <dbReference type="EMBL" id="KAI8021867.1"/>
    </source>
</evidence>
<organism evidence="1 2">
    <name type="scientific">Camellia lanceoleosa</name>
    <dbReference type="NCBI Taxonomy" id="1840588"/>
    <lineage>
        <taxon>Eukaryota</taxon>
        <taxon>Viridiplantae</taxon>
        <taxon>Streptophyta</taxon>
        <taxon>Embryophyta</taxon>
        <taxon>Tracheophyta</taxon>
        <taxon>Spermatophyta</taxon>
        <taxon>Magnoliopsida</taxon>
        <taxon>eudicotyledons</taxon>
        <taxon>Gunneridae</taxon>
        <taxon>Pentapetalae</taxon>
        <taxon>asterids</taxon>
        <taxon>Ericales</taxon>
        <taxon>Theaceae</taxon>
        <taxon>Camellia</taxon>
    </lineage>
</organism>
<name>A0ACC0IAP6_9ERIC</name>
<dbReference type="EMBL" id="CM045763">
    <property type="protein sequence ID" value="KAI8021867.1"/>
    <property type="molecule type" value="Genomic_DNA"/>
</dbReference>
<evidence type="ECO:0000313" key="2">
    <source>
        <dbReference type="Proteomes" id="UP001060215"/>
    </source>
</evidence>
<proteinExistence type="predicted"/>
<comment type="caution">
    <text evidence="1">The sequence shown here is derived from an EMBL/GenBank/DDBJ whole genome shotgun (WGS) entry which is preliminary data.</text>
</comment>
<sequence length="37" mass="4538">MENWIRSQCHCRHVVTPELRNRRGKHMHIFEQLLQPG</sequence>